<reference evidence="1 2" key="1">
    <citation type="submission" date="2020-03" db="EMBL/GenBank/DDBJ databases">
        <title>Dissostichus mawsoni Genome sequencing and assembly.</title>
        <authorList>
            <person name="Park H."/>
        </authorList>
    </citation>
    <scope>NUCLEOTIDE SEQUENCE [LARGE SCALE GENOMIC DNA]</scope>
    <source>
        <strain evidence="1">DM0001</strain>
        <tissue evidence="1">Muscle</tissue>
    </source>
</reference>
<dbReference type="EMBL" id="JAAKFY010000015">
    <property type="protein sequence ID" value="KAF3845541.1"/>
    <property type="molecule type" value="Genomic_DNA"/>
</dbReference>
<dbReference type="AlphaFoldDB" id="A0A7J5Y9B2"/>
<protein>
    <submittedName>
        <fullName evidence="1">Uncharacterized protein</fullName>
    </submittedName>
</protein>
<gene>
    <name evidence="1" type="ORF">F7725_008704</name>
</gene>
<sequence>MESNVLCSLIILMFKLPVEKKFVLCSLHYCDASRNNALPDSPEWKKTLLETPLHKALSTMRNTGNIL</sequence>
<accession>A0A7J5Y9B2</accession>
<organism evidence="1 2">
    <name type="scientific">Dissostichus mawsoni</name>
    <name type="common">Antarctic cod</name>
    <dbReference type="NCBI Taxonomy" id="36200"/>
    <lineage>
        <taxon>Eukaryota</taxon>
        <taxon>Metazoa</taxon>
        <taxon>Chordata</taxon>
        <taxon>Craniata</taxon>
        <taxon>Vertebrata</taxon>
        <taxon>Euteleostomi</taxon>
        <taxon>Actinopterygii</taxon>
        <taxon>Neopterygii</taxon>
        <taxon>Teleostei</taxon>
        <taxon>Neoteleostei</taxon>
        <taxon>Acanthomorphata</taxon>
        <taxon>Eupercaria</taxon>
        <taxon>Perciformes</taxon>
        <taxon>Notothenioidei</taxon>
        <taxon>Nototheniidae</taxon>
        <taxon>Dissostichus</taxon>
    </lineage>
</organism>
<name>A0A7J5Y9B2_DISMA</name>
<evidence type="ECO:0000313" key="2">
    <source>
        <dbReference type="Proteomes" id="UP000518266"/>
    </source>
</evidence>
<dbReference type="OrthoDB" id="10050372at2759"/>
<comment type="caution">
    <text evidence="1">The sequence shown here is derived from an EMBL/GenBank/DDBJ whole genome shotgun (WGS) entry which is preliminary data.</text>
</comment>
<dbReference type="Proteomes" id="UP000518266">
    <property type="component" value="Unassembled WGS sequence"/>
</dbReference>
<evidence type="ECO:0000313" key="1">
    <source>
        <dbReference type="EMBL" id="KAF3845541.1"/>
    </source>
</evidence>
<proteinExistence type="predicted"/>
<keyword evidence="2" id="KW-1185">Reference proteome</keyword>